<proteinExistence type="predicted"/>
<accession>A0ABX8R321</accession>
<gene>
    <name evidence="2" type="ORF">AGRA3207_006974</name>
</gene>
<dbReference type="Gene3D" id="3.40.630.30">
    <property type="match status" value="1"/>
</dbReference>
<organism evidence="2 3">
    <name type="scientific">Actinomadura graeca</name>
    <dbReference type="NCBI Taxonomy" id="2750812"/>
    <lineage>
        <taxon>Bacteria</taxon>
        <taxon>Bacillati</taxon>
        <taxon>Actinomycetota</taxon>
        <taxon>Actinomycetes</taxon>
        <taxon>Streptosporangiales</taxon>
        <taxon>Thermomonosporaceae</taxon>
        <taxon>Actinomadura</taxon>
    </lineage>
</organism>
<name>A0ABX8R321_9ACTN</name>
<evidence type="ECO:0000259" key="1">
    <source>
        <dbReference type="PROSITE" id="PS51186"/>
    </source>
</evidence>
<feature type="domain" description="N-acetyltransferase" evidence="1">
    <location>
        <begin position="146"/>
        <end position="277"/>
    </location>
</feature>
<dbReference type="PROSITE" id="PS51186">
    <property type="entry name" value="GNAT"/>
    <property type="match status" value="1"/>
</dbReference>
<dbReference type="SUPFAM" id="SSF55729">
    <property type="entry name" value="Acyl-CoA N-acyltransferases (Nat)"/>
    <property type="match status" value="1"/>
</dbReference>
<reference evidence="2" key="1">
    <citation type="submission" date="2020-07" db="EMBL/GenBank/DDBJ databases">
        <authorList>
            <person name="Tarantini F.S."/>
            <person name="Hong K.W."/>
            <person name="Chan K.G."/>
        </authorList>
    </citation>
    <scope>NUCLEOTIDE SEQUENCE</scope>
    <source>
        <strain evidence="2">32-07</strain>
    </source>
</reference>
<protein>
    <submittedName>
        <fullName evidence="2">GNAT family N-acetyltransferase</fullName>
    </submittedName>
</protein>
<dbReference type="InterPro" id="IPR016181">
    <property type="entry name" value="Acyl_CoA_acyltransferase"/>
</dbReference>
<keyword evidence="3" id="KW-1185">Reference proteome</keyword>
<dbReference type="Pfam" id="PF08445">
    <property type="entry name" value="FR47"/>
    <property type="match status" value="1"/>
</dbReference>
<dbReference type="EMBL" id="CP059572">
    <property type="protein sequence ID" value="QXJ25476.1"/>
    <property type="molecule type" value="Genomic_DNA"/>
</dbReference>
<dbReference type="RefSeq" id="WP_231331530.1">
    <property type="nucleotide sequence ID" value="NZ_CP059572.1"/>
</dbReference>
<dbReference type="InterPro" id="IPR000182">
    <property type="entry name" value="GNAT_dom"/>
</dbReference>
<dbReference type="InterPro" id="IPR013653">
    <property type="entry name" value="GCN5-like_dom"/>
</dbReference>
<sequence length="277" mass="29264">MGWTLTDDAEEFAAGAETFLREDPIGNTVLLTVLGSLRTSGRDGPAVKFGWWSEGAGTGGAFVLTGTRPLLLSALAVRAARELAEELRSRGVSLTAVNAGEPTAEGFADAWARRTGATATVRRRMSLYRLDRLRHPDPMPRGAARVAYGPDRGLLIDWYAAFTADTGEPGGPASAAIDDKLGYGGLLLWEVDGTSVAMAGRTRAAAGVARVAPVYTPARWRRRGYGAAVTAAVTASALRDGANDVVLFADAANTTSNGVYRRLGYRAARTWSIVAFT</sequence>
<evidence type="ECO:0000313" key="3">
    <source>
        <dbReference type="Proteomes" id="UP001049518"/>
    </source>
</evidence>
<evidence type="ECO:0000313" key="2">
    <source>
        <dbReference type="EMBL" id="QXJ25476.1"/>
    </source>
</evidence>
<dbReference type="Proteomes" id="UP001049518">
    <property type="component" value="Chromosome"/>
</dbReference>